<dbReference type="Gene3D" id="2.40.170.20">
    <property type="entry name" value="TonB-dependent receptor, beta-barrel domain"/>
    <property type="match status" value="1"/>
</dbReference>
<dbReference type="InterPro" id="IPR039426">
    <property type="entry name" value="TonB-dep_rcpt-like"/>
</dbReference>
<feature type="domain" description="TonB-dependent receptor plug" evidence="12">
    <location>
        <begin position="48"/>
        <end position="153"/>
    </location>
</feature>
<keyword evidence="14" id="KW-1185">Reference proteome</keyword>
<dbReference type="InterPro" id="IPR036942">
    <property type="entry name" value="Beta-barrel_TonB_sf"/>
</dbReference>
<dbReference type="GO" id="GO:0015344">
    <property type="term" value="F:siderophore uptake transmembrane transporter activity"/>
    <property type="evidence" value="ECO:0007669"/>
    <property type="project" value="TreeGrafter"/>
</dbReference>
<protein>
    <submittedName>
        <fullName evidence="13">TonB-dependent receptor</fullName>
    </submittedName>
</protein>
<keyword evidence="13" id="KW-0675">Receptor</keyword>
<reference evidence="13" key="1">
    <citation type="submission" date="2021-01" db="EMBL/GenBank/DDBJ databases">
        <title>Modified the classification status of verrucomicrobia.</title>
        <authorList>
            <person name="Feng X."/>
        </authorList>
    </citation>
    <scope>NUCLEOTIDE SEQUENCE</scope>
    <source>
        <strain evidence="13">KCTC 12986</strain>
    </source>
</reference>
<dbReference type="Proteomes" id="UP000604083">
    <property type="component" value="Unassembled WGS sequence"/>
</dbReference>
<evidence type="ECO:0000256" key="2">
    <source>
        <dbReference type="ARBA" id="ARBA00022448"/>
    </source>
</evidence>
<dbReference type="Gene3D" id="2.170.130.10">
    <property type="entry name" value="TonB-dependent receptor, plug domain"/>
    <property type="match status" value="1"/>
</dbReference>
<dbReference type="GO" id="GO:0009279">
    <property type="term" value="C:cell outer membrane"/>
    <property type="evidence" value="ECO:0007669"/>
    <property type="project" value="UniProtKB-SubCell"/>
</dbReference>
<evidence type="ECO:0000259" key="11">
    <source>
        <dbReference type="Pfam" id="PF00593"/>
    </source>
</evidence>
<evidence type="ECO:0000256" key="6">
    <source>
        <dbReference type="ARBA" id="ARBA00023136"/>
    </source>
</evidence>
<evidence type="ECO:0000256" key="8">
    <source>
        <dbReference type="PROSITE-ProRule" id="PRU01360"/>
    </source>
</evidence>
<evidence type="ECO:0000256" key="10">
    <source>
        <dbReference type="SAM" id="SignalP"/>
    </source>
</evidence>
<gene>
    <name evidence="13" type="ORF">JIN78_00200</name>
</gene>
<evidence type="ECO:0000256" key="3">
    <source>
        <dbReference type="ARBA" id="ARBA00022452"/>
    </source>
</evidence>
<organism evidence="13 14">
    <name type="scientific">Roseibacillus ishigakijimensis</name>
    <dbReference type="NCBI Taxonomy" id="454146"/>
    <lineage>
        <taxon>Bacteria</taxon>
        <taxon>Pseudomonadati</taxon>
        <taxon>Verrucomicrobiota</taxon>
        <taxon>Verrucomicrobiia</taxon>
        <taxon>Verrucomicrobiales</taxon>
        <taxon>Verrucomicrobiaceae</taxon>
        <taxon>Roseibacillus</taxon>
    </lineage>
</organism>
<evidence type="ECO:0000256" key="4">
    <source>
        <dbReference type="ARBA" id="ARBA00022692"/>
    </source>
</evidence>
<sequence>MIRLTGFSLSLLCWVGSGALLPGQVSLPPSTVAAVAEEEGLTDSLAFPGSGESFGREELQDSRSDSVLSFLSAQAGVPFLSVYGNSRSGSPVMRGFGDGSLRKTLILLDGLPLNRPDLSSPEWGRVPLESLESVSVLRGSRTVRYGSAALAGVIALQTEAGPVERGGELSAYLGSESTRSGALSLQAPLAEGAWTFRGEDYRSAGYRDHSGREEGSFSLSLQHSSGPAVESRLAFSASEVRFENPGGLGFDRFQSDPRQSAVYVTGFEDLYVTERRTSQLDGLLRWQGAGAWQGSARASGSWEERLINEGGFFADNEVGQGQGEMVGEWKGARLELEGGVRWRAERLQFRGYSDQERQLPRQRAELARESAALFLLGRYELGGGWSLRAGASGEGYQLRADSRGLGAFPSPEETFSEKGRELQWAAEAALEYEFAPESSAWLRYERVYRFPLLDEIAGYQGFLLDVPFNAALEPEWGHSVEAGFSAQWGLLQGGMALFGTWLEDEIAFQDNLNRNLAATARIGGELFAQWEGERWRADLRYHWTEARLREGEFADRELPLVPRHSLFGNLAFAPAADWEVSLGGQFLSSSWQGDDFGNEGQRLPARAVFHLGVDWQLSEDCLLYGKVTNLLDRHYASYAAATQFYPAPGRQWQCGLRLRF</sequence>
<dbReference type="Pfam" id="PF00593">
    <property type="entry name" value="TonB_dep_Rec_b-barrel"/>
    <property type="match status" value="1"/>
</dbReference>
<keyword evidence="2 8" id="KW-0813">Transport</keyword>
<dbReference type="GO" id="GO:0044718">
    <property type="term" value="P:siderophore transmembrane transport"/>
    <property type="evidence" value="ECO:0007669"/>
    <property type="project" value="TreeGrafter"/>
</dbReference>
<keyword evidence="10" id="KW-0732">Signal</keyword>
<comment type="similarity">
    <text evidence="8 9">Belongs to the TonB-dependent receptor family.</text>
</comment>
<keyword evidence="7 8" id="KW-0998">Cell outer membrane</keyword>
<evidence type="ECO:0000256" key="9">
    <source>
        <dbReference type="RuleBase" id="RU003357"/>
    </source>
</evidence>
<comment type="caution">
    <text evidence="13">The sequence shown here is derived from an EMBL/GenBank/DDBJ whole genome shotgun (WGS) entry which is preliminary data.</text>
</comment>
<dbReference type="InterPro" id="IPR000531">
    <property type="entry name" value="Beta-barrel_TonB"/>
</dbReference>
<keyword evidence="5 9" id="KW-0798">TonB box</keyword>
<proteinExistence type="inferred from homology"/>
<dbReference type="InterPro" id="IPR012910">
    <property type="entry name" value="Plug_dom"/>
</dbReference>
<dbReference type="Pfam" id="PF07715">
    <property type="entry name" value="Plug"/>
    <property type="match status" value="1"/>
</dbReference>
<name>A0A934RKE0_9BACT</name>
<evidence type="ECO:0000256" key="5">
    <source>
        <dbReference type="ARBA" id="ARBA00023077"/>
    </source>
</evidence>
<feature type="signal peptide" evidence="10">
    <location>
        <begin position="1"/>
        <end position="19"/>
    </location>
</feature>
<evidence type="ECO:0000256" key="1">
    <source>
        <dbReference type="ARBA" id="ARBA00004571"/>
    </source>
</evidence>
<dbReference type="InterPro" id="IPR037066">
    <property type="entry name" value="Plug_dom_sf"/>
</dbReference>
<comment type="subcellular location">
    <subcellularLocation>
        <location evidence="1 8">Cell outer membrane</location>
        <topology evidence="1 8">Multi-pass membrane protein</topology>
    </subcellularLocation>
</comment>
<evidence type="ECO:0000313" key="14">
    <source>
        <dbReference type="Proteomes" id="UP000604083"/>
    </source>
</evidence>
<dbReference type="PANTHER" id="PTHR30069:SF28">
    <property type="entry name" value="TONB-DEPENDENT RECEPTOR YNCD-RELATED"/>
    <property type="match status" value="1"/>
</dbReference>
<keyword evidence="6 8" id="KW-0472">Membrane</keyword>
<dbReference type="EMBL" id="JAENIO010000001">
    <property type="protein sequence ID" value="MBK1832463.1"/>
    <property type="molecule type" value="Genomic_DNA"/>
</dbReference>
<dbReference type="RefSeq" id="WP_200389899.1">
    <property type="nucleotide sequence ID" value="NZ_JAENIO010000001.1"/>
</dbReference>
<keyword evidence="3 8" id="KW-1134">Transmembrane beta strand</keyword>
<feature type="chain" id="PRO_5037414079" evidence="10">
    <location>
        <begin position="20"/>
        <end position="660"/>
    </location>
</feature>
<keyword evidence="4 8" id="KW-0812">Transmembrane</keyword>
<dbReference type="PROSITE" id="PS52016">
    <property type="entry name" value="TONB_DEPENDENT_REC_3"/>
    <property type="match status" value="1"/>
</dbReference>
<evidence type="ECO:0000256" key="7">
    <source>
        <dbReference type="ARBA" id="ARBA00023237"/>
    </source>
</evidence>
<dbReference type="SUPFAM" id="SSF56935">
    <property type="entry name" value="Porins"/>
    <property type="match status" value="1"/>
</dbReference>
<dbReference type="PANTHER" id="PTHR30069">
    <property type="entry name" value="TONB-DEPENDENT OUTER MEMBRANE RECEPTOR"/>
    <property type="match status" value="1"/>
</dbReference>
<feature type="domain" description="TonB-dependent receptor-like beta-barrel" evidence="11">
    <location>
        <begin position="243"/>
        <end position="630"/>
    </location>
</feature>
<dbReference type="AlphaFoldDB" id="A0A934RKE0"/>
<accession>A0A934RKE0</accession>
<evidence type="ECO:0000259" key="12">
    <source>
        <dbReference type="Pfam" id="PF07715"/>
    </source>
</evidence>
<evidence type="ECO:0000313" key="13">
    <source>
        <dbReference type="EMBL" id="MBK1832463.1"/>
    </source>
</evidence>